<reference evidence="1" key="1">
    <citation type="journal article" date="2014" name="Front. Microbiol.">
        <title>High frequency of phylogenetically diverse reductive dehalogenase-homologous genes in deep subseafloor sedimentary metagenomes.</title>
        <authorList>
            <person name="Kawai M."/>
            <person name="Futagami T."/>
            <person name="Toyoda A."/>
            <person name="Takaki Y."/>
            <person name="Nishi S."/>
            <person name="Hori S."/>
            <person name="Arai W."/>
            <person name="Tsubouchi T."/>
            <person name="Morono Y."/>
            <person name="Uchiyama I."/>
            <person name="Ito T."/>
            <person name="Fujiyama A."/>
            <person name="Inagaki F."/>
            <person name="Takami H."/>
        </authorList>
    </citation>
    <scope>NUCLEOTIDE SEQUENCE</scope>
    <source>
        <strain evidence="1">Expedition CK06-06</strain>
    </source>
</reference>
<organism evidence="1">
    <name type="scientific">marine sediment metagenome</name>
    <dbReference type="NCBI Taxonomy" id="412755"/>
    <lineage>
        <taxon>unclassified sequences</taxon>
        <taxon>metagenomes</taxon>
        <taxon>ecological metagenomes</taxon>
    </lineage>
</organism>
<accession>X1MLJ9</accession>
<dbReference type="AlphaFoldDB" id="X1MLJ9"/>
<gene>
    <name evidence="1" type="ORF">S06H3_25271</name>
</gene>
<comment type="caution">
    <text evidence="1">The sequence shown here is derived from an EMBL/GenBank/DDBJ whole genome shotgun (WGS) entry which is preliminary data.</text>
</comment>
<proteinExistence type="predicted"/>
<sequence length="71" mass="8416">MALTYAEFKAQYQQGYGLATSTKIREAYREYRLHETLPTGAAPEPEEEVEEFFLHRKIIETVHTQYFTRTE</sequence>
<dbReference type="EMBL" id="BARV01014541">
    <property type="protein sequence ID" value="GAI32178.1"/>
    <property type="molecule type" value="Genomic_DNA"/>
</dbReference>
<name>X1MLJ9_9ZZZZ</name>
<protein>
    <submittedName>
        <fullName evidence="1">Uncharacterized protein</fullName>
    </submittedName>
</protein>
<evidence type="ECO:0000313" key="1">
    <source>
        <dbReference type="EMBL" id="GAI32178.1"/>
    </source>
</evidence>